<evidence type="ECO:0000313" key="1">
    <source>
        <dbReference type="EMBL" id="PPR82534.1"/>
    </source>
</evidence>
<reference evidence="1 2" key="1">
    <citation type="submission" date="2015-01" db="EMBL/GenBank/DDBJ databases">
        <title>Genome of allotetraploid Gossypium barbadense reveals genomic plasticity and fiber elongation in cotton evolution.</title>
        <authorList>
            <person name="Chen X."/>
            <person name="Liu X."/>
            <person name="Zhao B."/>
            <person name="Zheng H."/>
            <person name="Hu Y."/>
            <person name="Lu G."/>
            <person name="Yang C."/>
            <person name="Chen J."/>
            <person name="Shan C."/>
            <person name="Zhang L."/>
            <person name="Zhou Y."/>
            <person name="Wang L."/>
            <person name="Guo W."/>
            <person name="Bai Y."/>
            <person name="Ruan J."/>
            <person name="Shangguan X."/>
            <person name="Mao Y."/>
            <person name="Jiang J."/>
            <person name="Zhu Y."/>
            <person name="Lei J."/>
            <person name="Kang H."/>
            <person name="Chen S."/>
            <person name="He X."/>
            <person name="Wang R."/>
            <person name="Wang Y."/>
            <person name="Chen J."/>
            <person name="Wang L."/>
            <person name="Yu S."/>
            <person name="Wang B."/>
            <person name="Wei J."/>
            <person name="Song S."/>
            <person name="Lu X."/>
            <person name="Gao Z."/>
            <person name="Gu W."/>
            <person name="Deng X."/>
            <person name="Ma D."/>
            <person name="Wang S."/>
            <person name="Liang W."/>
            <person name="Fang L."/>
            <person name="Cai C."/>
            <person name="Zhu X."/>
            <person name="Zhou B."/>
            <person name="Zhang Y."/>
            <person name="Chen Z."/>
            <person name="Xu S."/>
            <person name="Zhu R."/>
            <person name="Wang S."/>
            <person name="Zhang T."/>
            <person name="Zhao G."/>
        </authorList>
    </citation>
    <scope>NUCLEOTIDE SEQUENCE [LARGE SCALE GENOMIC DNA]</scope>
    <source>
        <strain evidence="2">cv. Xinhai21</strain>
        <tissue evidence="1">Leaf</tissue>
    </source>
</reference>
<evidence type="ECO:0000313" key="2">
    <source>
        <dbReference type="Proteomes" id="UP000239757"/>
    </source>
</evidence>
<dbReference type="Proteomes" id="UP000239757">
    <property type="component" value="Unassembled WGS sequence"/>
</dbReference>
<dbReference type="AlphaFoldDB" id="A0A2P5VUM9"/>
<accession>A0A2P5VUM9</accession>
<sequence>MERSYDSTNRPKYNNRSCDMAVGELDTYTGMGMETHGRARDKAQFYFFDTGVRHTRAVKPWITIHGCGTLTWVGEKRTTLGMAVRYGHLWWLAKSR</sequence>
<protein>
    <submittedName>
        <fullName evidence="1">Uncharacterized protein</fullName>
    </submittedName>
</protein>
<dbReference type="EMBL" id="KZ670809">
    <property type="protein sequence ID" value="PPR82534.1"/>
    <property type="molecule type" value="Genomic_DNA"/>
</dbReference>
<gene>
    <name evidence="1" type="ORF">GOBAR_AA38180</name>
</gene>
<proteinExistence type="predicted"/>
<name>A0A2P5VUM9_GOSBA</name>
<organism evidence="1 2">
    <name type="scientific">Gossypium barbadense</name>
    <name type="common">Sea Island cotton</name>
    <name type="synonym">Hibiscus barbadensis</name>
    <dbReference type="NCBI Taxonomy" id="3634"/>
    <lineage>
        <taxon>Eukaryota</taxon>
        <taxon>Viridiplantae</taxon>
        <taxon>Streptophyta</taxon>
        <taxon>Embryophyta</taxon>
        <taxon>Tracheophyta</taxon>
        <taxon>Spermatophyta</taxon>
        <taxon>Magnoliopsida</taxon>
        <taxon>eudicotyledons</taxon>
        <taxon>Gunneridae</taxon>
        <taxon>Pentapetalae</taxon>
        <taxon>rosids</taxon>
        <taxon>malvids</taxon>
        <taxon>Malvales</taxon>
        <taxon>Malvaceae</taxon>
        <taxon>Malvoideae</taxon>
        <taxon>Gossypium</taxon>
    </lineage>
</organism>